<dbReference type="SUPFAM" id="SSF54631">
    <property type="entry name" value="CBS-domain pair"/>
    <property type="match status" value="1"/>
</dbReference>
<feature type="transmembrane region" description="Helical" evidence="12">
    <location>
        <begin position="101"/>
        <end position="122"/>
    </location>
</feature>
<gene>
    <name evidence="15" type="ORF">GCM10010977_02070</name>
</gene>
<comment type="similarity">
    <text evidence="2">Belongs to the UPF0053 family.</text>
</comment>
<feature type="domain" description="CBS" evidence="13">
    <location>
        <begin position="289"/>
        <end position="346"/>
    </location>
</feature>
<dbReference type="Gene3D" id="3.10.580.10">
    <property type="entry name" value="CBS-domain"/>
    <property type="match status" value="1"/>
</dbReference>
<keyword evidence="4 10" id="KW-0812">Transmembrane</keyword>
<evidence type="ECO:0000313" key="15">
    <source>
        <dbReference type="EMBL" id="GGO40203.1"/>
    </source>
</evidence>
<feature type="compositionally biased region" description="Low complexity" evidence="11">
    <location>
        <begin position="440"/>
        <end position="456"/>
    </location>
</feature>
<dbReference type="InterPro" id="IPR044751">
    <property type="entry name" value="Ion_transp-like_CBS"/>
</dbReference>
<evidence type="ECO:0000313" key="16">
    <source>
        <dbReference type="Proteomes" id="UP000642509"/>
    </source>
</evidence>
<dbReference type="Gene3D" id="3.30.465.10">
    <property type="match status" value="1"/>
</dbReference>
<sequence length="464" mass="49523">MGADVEWLLLALGLLLVFGTGFFVAVEFSMIALDVPTVQRLVDEGDRGAEPLLKCLKSLSTQLSACQLGITLTTLLTGYLMEPSLGALLAGPMAALGLNEATASTVSIVVAMVAATLASMLIGELIPKNLSIARSMQVGRALARPMLVFSLVFRPVIFILNGFSNRVLHLFGMEAKEEISGSRTPEELSSLIRRSAEMGTLDEKTAVFVDRTLRFSDRTAADVMTPRIRMESIEVDEPLDAVIETARRTGYSRFPVIGDSPDDVRGVLHVKKAVAVPRAKRQELVAATIMTDVGRVPETVHLDQLLTELRSSSLQVAMVVDEYGGTAGMVTLEDLVEEIVGEVSDEHDRVTPGVLQTASGKWYFPALMRPDEVGAQIPALKVPEDGSYDTVGGYIMAVLGRVAEAGDTVAADGGTLVVERMDGRRVDRVKFVPSAPNLAAAEASGSSGSARSAGSADQRKAAHR</sequence>
<keyword evidence="6 10" id="KW-1133">Transmembrane helix</keyword>
<evidence type="ECO:0000256" key="3">
    <source>
        <dbReference type="ARBA" id="ARBA00022475"/>
    </source>
</evidence>
<dbReference type="InterPro" id="IPR016169">
    <property type="entry name" value="FAD-bd_PCMH_sub2"/>
</dbReference>
<keyword evidence="16" id="KW-1185">Reference proteome</keyword>
<feature type="transmembrane region" description="Helical" evidence="12">
    <location>
        <begin position="142"/>
        <end position="163"/>
    </location>
</feature>
<keyword evidence="8 10" id="KW-0472">Membrane</keyword>
<proteinExistence type="inferred from homology"/>
<dbReference type="Pfam" id="PF03471">
    <property type="entry name" value="CorC_HlyC"/>
    <property type="match status" value="1"/>
</dbReference>
<feature type="transmembrane region" description="Helical" evidence="12">
    <location>
        <begin position="63"/>
        <end position="81"/>
    </location>
</feature>
<evidence type="ECO:0000256" key="11">
    <source>
        <dbReference type="SAM" id="MobiDB-lite"/>
    </source>
</evidence>
<dbReference type="Proteomes" id="UP000642509">
    <property type="component" value="Unassembled WGS sequence"/>
</dbReference>
<feature type="transmembrane region" description="Helical" evidence="12">
    <location>
        <begin position="6"/>
        <end position="26"/>
    </location>
</feature>
<dbReference type="InterPro" id="IPR002550">
    <property type="entry name" value="CNNM"/>
</dbReference>
<evidence type="ECO:0000256" key="4">
    <source>
        <dbReference type="ARBA" id="ARBA00022692"/>
    </source>
</evidence>
<dbReference type="PANTHER" id="PTHR43099:SF6">
    <property type="entry name" value="UPF0053 PROTEIN RV1842C"/>
    <property type="match status" value="1"/>
</dbReference>
<dbReference type="InterPro" id="IPR046342">
    <property type="entry name" value="CBS_dom_sf"/>
</dbReference>
<dbReference type="Pfam" id="PF01595">
    <property type="entry name" value="CNNM"/>
    <property type="match status" value="1"/>
</dbReference>
<evidence type="ECO:0000256" key="12">
    <source>
        <dbReference type="SAM" id="Phobius"/>
    </source>
</evidence>
<evidence type="ECO:0000256" key="6">
    <source>
        <dbReference type="ARBA" id="ARBA00022989"/>
    </source>
</evidence>
<dbReference type="InterPro" id="IPR005170">
    <property type="entry name" value="Transptr-assoc_dom"/>
</dbReference>
<evidence type="ECO:0000256" key="1">
    <source>
        <dbReference type="ARBA" id="ARBA00004651"/>
    </source>
</evidence>
<evidence type="ECO:0000256" key="2">
    <source>
        <dbReference type="ARBA" id="ARBA00006337"/>
    </source>
</evidence>
<evidence type="ECO:0000256" key="9">
    <source>
        <dbReference type="PROSITE-ProRule" id="PRU00703"/>
    </source>
</evidence>
<protein>
    <submittedName>
        <fullName evidence="15">Membrane protein</fullName>
    </submittedName>
</protein>
<dbReference type="SUPFAM" id="SSF56176">
    <property type="entry name" value="FAD-binding/transporter-associated domain-like"/>
    <property type="match status" value="1"/>
</dbReference>
<reference evidence="16" key="1">
    <citation type="journal article" date="2019" name="Int. J. Syst. Evol. Microbiol.">
        <title>The Global Catalogue of Microorganisms (GCM) 10K type strain sequencing project: providing services to taxonomists for standard genome sequencing and annotation.</title>
        <authorList>
            <consortium name="The Broad Institute Genomics Platform"/>
            <consortium name="The Broad Institute Genome Sequencing Center for Infectious Disease"/>
            <person name="Wu L."/>
            <person name="Ma J."/>
        </authorList>
    </citation>
    <scope>NUCLEOTIDE SEQUENCE [LARGE SCALE GENOMIC DNA]</scope>
    <source>
        <strain evidence="16">CGMCC 1.7064</strain>
    </source>
</reference>
<evidence type="ECO:0000259" key="14">
    <source>
        <dbReference type="PROSITE" id="PS51846"/>
    </source>
</evidence>
<dbReference type="EMBL" id="BMLQ01000001">
    <property type="protein sequence ID" value="GGO40203.1"/>
    <property type="molecule type" value="Genomic_DNA"/>
</dbReference>
<dbReference type="PROSITE" id="PS51371">
    <property type="entry name" value="CBS"/>
    <property type="match status" value="2"/>
</dbReference>
<feature type="domain" description="CBS" evidence="13">
    <location>
        <begin position="224"/>
        <end position="284"/>
    </location>
</feature>
<keyword evidence="3" id="KW-1003">Cell membrane</keyword>
<dbReference type="InterPro" id="IPR000644">
    <property type="entry name" value="CBS_dom"/>
</dbReference>
<dbReference type="PROSITE" id="PS51846">
    <property type="entry name" value="CNNM"/>
    <property type="match status" value="1"/>
</dbReference>
<evidence type="ECO:0000256" key="10">
    <source>
        <dbReference type="PROSITE-ProRule" id="PRU01193"/>
    </source>
</evidence>
<comment type="subcellular location">
    <subcellularLocation>
        <location evidence="1">Cell membrane</location>
        <topology evidence="1">Multi-pass membrane protein</topology>
    </subcellularLocation>
</comment>
<feature type="domain" description="CNNM transmembrane" evidence="14">
    <location>
        <begin position="2"/>
        <end position="205"/>
    </location>
</feature>
<organism evidence="15 16">
    <name type="scientific">Citricoccus zhacaiensis</name>
    <dbReference type="NCBI Taxonomy" id="489142"/>
    <lineage>
        <taxon>Bacteria</taxon>
        <taxon>Bacillati</taxon>
        <taxon>Actinomycetota</taxon>
        <taxon>Actinomycetes</taxon>
        <taxon>Micrococcales</taxon>
        <taxon>Micrococcaceae</taxon>
        <taxon>Citricoccus</taxon>
    </lineage>
</organism>
<accession>A0ABQ2LMJ1</accession>
<keyword evidence="7 9" id="KW-0129">CBS domain</keyword>
<dbReference type="InterPro" id="IPR036318">
    <property type="entry name" value="FAD-bd_PCMH-like_sf"/>
</dbReference>
<name>A0ABQ2LMJ1_9MICC</name>
<dbReference type="InterPro" id="IPR051676">
    <property type="entry name" value="UPF0053_domain"/>
</dbReference>
<keyword evidence="5" id="KW-0677">Repeat</keyword>
<evidence type="ECO:0000256" key="8">
    <source>
        <dbReference type="ARBA" id="ARBA00023136"/>
    </source>
</evidence>
<comment type="caution">
    <text evidence="15">The sequence shown here is derived from an EMBL/GenBank/DDBJ whole genome shotgun (WGS) entry which is preliminary data.</text>
</comment>
<dbReference type="PANTHER" id="PTHR43099">
    <property type="entry name" value="UPF0053 PROTEIN YRKA"/>
    <property type="match status" value="1"/>
</dbReference>
<dbReference type="SMART" id="SM01091">
    <property type="entry name" value="CorC_HlyC"/>
    <property type="match status" value="1"/>
</dbReference>
<evidence type="ECO:0000256" key="7">
    <source>
        <dbReference type="ARBA" id="ARBA00023122"/>
    </source>
</evidence>
<evidence type="ECO:0000259" key="13">
    <source>
        <dbReference type="PROSITE" id="PS51371"/>
    </source>
</evidence>
<dbReference type="CDD" id="cd04590">
    <property type="entry name" value="CBS_pair_CorC_HlyC_assoc"/>
    <property type="match status" value="1"/>
</dbReference>
<evidence type="ECO:0000256" key="5">
    <source>
        <dbReference type="ARBA" id="ARBA00022737"/>
    </source>
</evidence>
<feature type="region of interest" description="Disordered" evidence="11">
    <location>
        <begin position="440"/>
        <end position="464"/>
    </location>
</feature>
<dbReference type="Pfam" id="PF00571">
    <property type="entry name" value="CBS"/>
    <property type="match status" value="2"/>
</dbReference>